<dbReference type="Gene3D" id="3.40.50.720">
    <property type="entry name" value="NAD(P)-binding Rossmann-like Domain"/>
    <property type="match status" value="2"/>
</dbReference>
<protein>
    <submittedName>
        <fullName evidence="7">D-2-hydroxyacid dehydrogenase</fullName>
    </submittedName>
</protein>
<dbReference type="InterPro" id="IPR029752">
    <property type="entry name" value="D-isomer_DH_CS1"/>
</dbReference>
<name>A0A845QH78_9FIRM</name>
<dbReference type="PROSITE" id="PS00671">
    <property type="entry name" value="D_2_HYDROXYACID_DH_3"/>
    <property type="match status" value="1"/>
</dbReference>
<dbReference type="InterPro" id="IPR036291">
    <property type="entry name" value="NAD(P)-bd_dom_sf"/>
</dbReference>
<evidence type="ECO:0000256" key="1">
    <source>
        <dbReference type="ARBA" id="ARBA00005854"/>
    </source>
</evidence>
<gene>
    <name evidence="7" type="ORF">D0435_00090</name>
</gene>
<keyword evidence="8" id="KW-1185">Reference proteome</keyword>
<dbReference type="InterPro" id="IPR006140">
    <property type="entry name" value="D-isomer_DH_NAD-bd"/>
</dbReference>
<dbReference type="GO" id="GO:0051287">
    <property type="term" value="F:NAD binding"/>
    <property type="evidence" value="ECO:0007669"/>
    <property type="project" value="InterPro"/>
</dbReference>
<keyword evidence="3" id="KW-0520">NAD</keyword>
<reference evidence="7 8" key="1">
    <citation type="submission" date="2018-08" db="EMBL/GenBank/DDBJ databases">
        <title>Murine metabolic-syndrome-specific gut microbial biobank.</title>
        <authorList>
            <person name="Liu C."/>
        </authorList>
    </citation>
    <scope>NUCLEOTIDE SEQUENCE [LARGE SCALE GENOMIC DNA]</scope>
    <source>
        <strain evidence="7 8">28</strain>
    </source>
</reference>
<dbReference type="InterPro" id="IPR006139">
    <property type="entry name" value="D-isomer_2_OHA_DH_cat_dom"/>
</dbReference>
<proteinExistence type="inferred from homology"/>
<feature type="domain" description="D-isomer specific 2-hydroxyacid dehydrogenase NAD-binding" evidence="6">
    <location>
        <begin position="107"/>
        <end position="272"/>
    </location>
</feature>
<evidence type="ECO:0000256" key="2">
    <source>
        <dbReference type="ARBA" id="ARBA00023002"/>
    </source>
</evidence>
<dbReference type="CDD" id="cd12162">
    <property type="entry name" value="2-Hacid_dh_4"/>
    <property type="match status" value="1"/>
</dbReference>
<evidence type="ECO:0000256" key="3">
    <source>
        <dbReference type="ARBA" id="ARBA00023027"/>
    </source>
</evidence>
<dbReference type="EMBL" id="QXWK01000001">
    <property type="protein sequence ID" value="NBH60073.1"/>
    <property type="molecule type" value="Genomic_DNA"/>
</dbReference>
<dbReference type="SUPFAM" id="SSF52283">
    <property type="entry name" value="Formate/glycerate dehydrogenase catalytic domain-like"/>
    <property type="match status" value="1"/>
</dbReference>
<feature type="domain" description="D-isomer specific 2-hydroxyacid dehydrogenase catalytic" evidence="5">
    <location>
        <begin position="26"/>
        <end position="303"/>
    </location>
</feature>
<dbReference type="SUPFAM" id="SSF51735">
    <property type="entry name" value="NAD(P)-binding Rossmann-fold domains"/>
    <property type="match status" value="1"/>
</dbReference>
<sequence>MKLTILDAYSINPGDLSWAPIEALGTFCTYDRSFPEEIVNRISDCDGFFVSKCLITREVMESCPKLKFIGVTATGYDNVDIKAAKELGIAVCHVPAYSTDAVAQHTFALILELTNRVGSYDSSVQAGQWYKSPDFTFIKEPLTLLDGKSLGIIGYGNIGKRVAHIAEAFGMTVNVYSRNKEAALKSDFVTLHCPLTAENKGFVNSKMIAEMKDGAVLINTARGALINEEDLAAALRSGKLSAAAIDVIDGEPPKEPHPLIGQPNCILTPHIAWMPKETRQKVIDICAANLKSYLDGGRLNRIV</sequence>
<evidence type="ECO:0000259" key="5">
    <source>
        <dbReference type="Pfam" id="PF00389"/>
    </source>
</evidence>
<dbReference type="PANTHER" id="PTHR43761">
    <property type="entry name" value="D-ISOMER SPECIFIC 2-HYDROXYACID DEHYDROGENASE FAMILY PROTEIN (AFU_ORTHOLOGUE AFUA_1G13630)"/>
    <property type="match status" value="1"/>
</dbReference>
<evidence type="ECO:0000313" key="7">
    <source>
        <dbReference type="EMBL" id="NBH60073.1"/>
    </source>
</evidence>
<dbReference type="InterPro" id="IPR029753">
    <property type="entry name" value="D-isomer_DH_CS"/>
</dbReference>
<accession>A0A845QH78</accession>
<dbReference type="GO" id="GO:0016616">
    <property type="term" value="F:oxidoreductase activity, acting on the CH-OH group of donors, NAD or NADP as acceptor"/>
    <property type="evidence" value="ECO:0007669"/>
    <property type="project" value="InterPro"/>
</dbReference>
<organism evidence="7 8">
    <name type="scientific">Anaerotruncus colihominis</name>
    <dbReference type="NCBI Taxonomy" id="169435"/>
    <lineage>
        <taxon>Bacteria</taxon>
        <taxon>Bacillati</taxon>
        <taxon>Bacillota</taxon>
        <taxon>Clostridia</taxon>
        <taxon>Eubacteriales</taxon>
        <taxon>Oscillospiraceae</taxon>
        <taxon>Anaerotruncus</taxon>
    </lineage>
</organism>
<evidence type="ECO:0000259" key="6">
    <source>
        <dbReference type="Pfam" id="PF02826"/>
    </source>
</evidence>
<evidence type="ECO:0000313" key="8">
    <source>
        <dbReference type="Proteomes" id="UP000446866"/>
    </source>
</evidence>
<dbReference type="Proteomes" id="UP000446866">
    <property type="component" value="Unassembled WGS sequence"/>
</dbReference>
<dbReference type="RefSeq" id="WP_160200377.1">
    <property type="nucleotide sequence ID" value="NZ_QXWK01000001.1"/>
</dbReference>
<keyword evidence="2 4" id="KW-0560">Oxidoreductase</keyword>
<dbReference type="Pfam" id="PF02826">
    <property type="entry name" value="2-Hacid_dh_C"/>
    <property type="match status" value="1"/>
</dbReference>
<dbReference type="PROSITE" id="PS00065">
    <property type="entry name" value="D_2_HYDROXYACID_DH_1"/>
    <property type="match status" value="1"/>
</dbReference>
<dbReference type="InterPro" id="IPR050418">
    <property type="entry name" value="D-iso_2-hydroxyacid_DH_PdxB"/>
</dbReference>
<dbReference type="AlphaFoldDB" id="A0A845QH78"/>
<comment type="caution">
    <text evidence="7">The sequence shown here is derived from an EMBL/GenBank/DDBJ whole genome shotgun (WGS) entry which is preliminary data.</text>
</comment>
<dbReference type="PANTHER" id="PTHR43761:SF1">
    <property type="entry name" value="D-ISOMER SPECIFIC 2-HYDROXYACID DEHYDROGENASE CATALYTIC DOMAIN-CONTAINING PROTEIN-RELATED"/>
    <property type="match status" value="1"/>
</dbReference>
<dbReference type="Pfam" id="PF00389">
    <property type="entry name" value="2-Hacid_dh"/>
    <property type="match status" value="1"/>
</dbReference>
<comment type="similarity">
    <text evidence="1 4">Belongs to the D-isomer specific 2-hydroxyacid dehydrogenase family.</text>
</comment>
<evidence type="ECO:0000256" key="4">
    <source>
        <dbReference type="RuleBase" id="RU003719"/>
    </source>
</evidence>